<gene>
    <name evidence="3" type="ORF">SAMN04490195_4861</name>
</gene>
<protein>
    <submittedName>
        <fullName evidence="3">AAA domain-containing protein</fullName>
    </submittedName>
</protein>
<name>A0A1H1I420_9PSED</name>
<evidence type="ECO:0000256" key="1">
    <source>
        <dbReference type="SAM" id="MobiDB-lite"/>
    </source>
</evidence>
<dbReference type="OrthoDB" id="5593847at2"/>
<reference evidence="4" key="1">
    <citation type="submission" date="2016-10" db="EMBL/GenBank/DDBJ databases">
        <authorList>
            <person name="Varghese N."/>
            <person name="Submissions S."/>
        </authorList>
    </citation>
    <scope>NUCLEOTIDE SEQUENCE [LARGE SCALE GENOMIC DNA]</scope>
    <source>
        <strain evidence="4">BS3775</strain>
    </source>
</reference>
<dbReference type="Pfam" id="PF13401">
    <property type="entry name" value="AAA_22"/>
    <property type="match status" value="1"/>
</dbReference>
<accession>A0A1H1I420</accession>
<dbReference type="Gene3D" id="3.40.50.300">
    <property type="entry name" value="P-loop containing nucleotide triphosphate hydrolases"/>
    <property type="match status" value="1"/>
</dbReference>
<dbReference type="InterPro" id="IPR027417">
    <property type="entry name" value="P-loop_NTPase"/>
</dbReference>
<dbReference type="AlphaFoldDB" id="A0A1H1I420"/>
<feature type="region of interest" description="Disordered" evidence="1">
    <location>
        <begin position="412"/>
        <end position="442"/>
    </location>
</feature>
<proteinExistence type="predicted"/>
<sequence length="467" mass="52741">MQSVDPEQHPTYKLIGMPEVDNNPLLAHLNLPPGTDDEAFIALGLRPDFQVEDRLLPSIFRRIRINRLRNFFVPAQPVHREALIGIASQVFHGYIQRNPLTPEGQRRLLGAPKEQSYKPTISFIAGHSGMGKSTLVDRILASLGQQVYHHTEFNKQPFPECQILWLRRNVPEHCTVKTLCSSFGDYTDRVLGNTLYERLFTSARRDHRDQLITEIRKIITNHHVGLLVFDEFQNLSLMGVGAEKIIALLVNLRDELGIPILVVGTYSALHLLERNLSTARRLAEGGYYDLQRPTSVANEDWQQLCRIVWPYQWVQNPLDYSEKICDALYEVSQGITGIMLSVFASAQIVAINNGSEQVDANLILNVFNERMKPLHPAIRALKAGNVLELTKFEGLYKSFYPDKELPETASPHLIESPPAIINPPSSNTKKSKRKSSVSRTKVLTPEQIKSRVLDDCASDIVSVLKSK</sequence>
<organism evidence="3 4">
    <name type="scientific">Pseudomonas moorei</name>
    <dbReference type="NCBI Taxonomy" id="395599"/>
    <lineage>
        <taxon>Bacteria</taxon>
        <taxon>Pseudomonadati</taxon>
        <taxon>Pseudomonadota</taxon>
        <taxon>Gammaproteobacteria</taxon>
        <taxon>Pseudomonadales</taxon>
        <taxon>Pseudomonadaceae</taxon>
        <taxon>Pseudomonas</taxon>
    </lineage>
</organism>
<feature type="compositionally biased region" description="Low complexity" evidence="1">
    <location>
        <begin position="416"/>
        <end position="428"/>
    </location>
</feature>
<dbReference type="Proteomes" id="UP000199570">
    <property type="component" value="Unassembled WGS sequence"/>
</dbReference>
<dbReference type="GO" id="GO:0016887">
    <property type="term" value="F:ATP hydrolysis activity"/>
    <property type="evidence" value="ECO:0007669"/>
    <property type="project" value="InterPro"/>
</dbReference>
<keyword evidence="4" id="KW-1185">Reference proteome</keyword>
<feature type="domain" description="ORC1/DEAH AAA+ ATPase" evidence="2">
    <location>
        <begin position="120"/>
        <end position="272"/>
    </location>
</feature>
<evidence type="ECO:0000259" key="2">
    <source>
        <dbReference type="Pfam" id="PF13401"/>
    </source>
</evidence>
<dbReference type="SUPFAM" id="SSF52540">
    <property type="entry name" value="P-loop containing nucleoside triphosphate hydrolases"/>
    <property type="match status" value="1"/>
</dbReference>
<dbReference type="RefSeq" id="WP_159437823.1">
    <property type="nucleotide sequence ID" value="NZ_FNKJ01000003.1"/>
</dbReference>
<evidence type="ECO:0000313" key="4">
    <source>
        <dbReference type="Proteomes" id="UP000199570"/>
    </source>
</evidence>
<dbReference type="EMBL" id="FNKJ01000003">
    <property type="protein sequence ID" value="SDR32433.1"/>
    <property type="molecule type" value="Genomic_DNA"/>
</dbReference>
<evidence type="ECO:0000313" key="3">
    <source>
        <dbReference type="EMBL" id="SDR32433.1"/>
    </source>
</evidence>
<dbReference type="InterPro" id="IPR049945">
    <property type="entry name" value="AAA_22"/>
</dbReference>